<dbReference type="EMBL" id="AMRM01000009">
    <property type="protein sequence ID" value="EKF19017.1"/>
    <property type="molecule type" value="Genomic_DNA"/>
</dbReference>
<keyword evidence="2" id="KW-1133">Transmembrane helix</keyword>
<dbReference type="PATRIC" id="fig|391937.3.peg.1968"/>
<gene>
    <name evidence="3" type="primary">fxsA</name>
    <name evidence="3" type="ORF">NA2_09553</name>
</gene>
<reference evidence="3 4" key="1">
    <citation type="journal article" date="2012" name="J. Bacteriol.">
        <title>Genome Sequence of Nitratireductor pacificus Type Strain pht-3B.</title>
        <authorList>
            <person name="Lai Q."/>
            <person name="Li G."/>
            <person name="Shao Z."/>
        </authorList>
    </citation>
    <scope>NUCLEOTIDE SEQUENCE [LARGE SCALE GENOMIC DNA]</scope>
    <source>
        <strain evidence="4">pht-3B</strain>
    </source>
</reference>
<dbReference type="eggNOG" id="COG3030">
    <property type="taxonomic scope" value="Bacteria"/>
</dbReference>
<dbReference type="NCBIfam" id="NF008528">
    <property type="entry name" value="PRK11463.1-2"/>
    <property type="match status" value="1"/>
</dbReference>
<keyword evidence="2" id="KW-0812">Transmembrane</keyword>
<evidence type="ECO:0000256" key="2">
    <source>
        <dbReference type="SAM" id="Phobius"/>
    </source>
</evidence>
<feature type="compositionally biased region" description="Low complexity" evidence="1">
    <location>
        <begin position="125"/>
        <end position="134"/>
    </location>
</feature>
<proteinExistence type="predicted"/>
<sequence length="168" mass="17907">MRFSIVPFLLLAIPLAEIATFVMVGSQIGVFPTLGLVLVTAVAGSILLRIQGFGVVRRIQETMNQGGTPGRELVHGVMILVAGVLLLTPGFITDTLGFLLFVPAVRDAGWSFLRKRVVVMGMPGGSASSGPASGRSRRDGGPRTIDLSSDDYNETDAKNSPWRRPGQE</sequence>
<feature type="transmembrane region" description="Helical" evidence="2">
    <location>
        <begin position="28"/>
        <end position="48"/>
    </location>
</feature>
<dbReference type="Proteomes" id="UP000006786">
    <property type="component" value="Unassembled WGS sequence"/>
</dbReference>
<dbReference type="PANTHER" id="PTHR35335">
    <property type="entry name" value="UPF0716 PROTEIN FXSA"/>
    <property type="match status" value="1"/>
</dbReference>
<comment type="caution">
    <text evidence="3">The sequence shown here is derived from an EMBL/GenBank/DDBJ whole genome shotgun (WGS) entry which is preliminary data.</text>
</comment>
<dbReference type="InterPro" id="IPR007313">
    <property type="entry name" value="FxsA"/>
</dbReference>
<name>K2MP12_9HYPH</name>
<dbReference type="STRING" id="391937.NA2_09553"/>
<accession>K2MP12</accession>
<evidence type="ECO:0000313" key="4">
    <source>
        <dbReference type="Proteomes" id="UP000006786"/>
    </source>
</evidence>
<protein>
    <submittedName>
        <fullName evidence="3">Phage T7 F exclusion suppressor FxsA</fullName>
    </submittedName>
</protein>
<dbReference type="AlphaFoldDB" id="K2MP12"/>
<organism evidence="3 4">
    <name type="scientific">Nitratireductor pacificus pht-3B</name>
    <dbReference type="NCBI Taxonomy" id="391937"/>
    <lineage>
        <taxon>Bacteria</taxon>
        <taxon>Pseudomonadati</taxon>
        <taxon>Pseudomonadota</taxon>
        <taxon>Alphaproteobacteria</taxon>
        <taxon>Hyphomicrobiales</taxon>
        <taxon>Phyllobacteriaceae</taxon>
        <taxon>Nitratireductor</taxon>
    </lineage>
</organism>
<dbReference type="PANTHER" id="PTHR35335:SF1">
    <property type="entry name" value="UPF0716 PROTEIN FXSA"/>
    <property type="match status" value="1"/>
</dbReference>
<dbReference type="RefSeq" id="WP_008596487.1">
    <property type="nucleotide sequence ID" value="NZ_AMRM01000009.1"/>
</dbReference>
<keyword evidence="4" id="KW-1185">Reference proteome</keyword>
<dbReference type="OrthoDB" id="9792788at2"/>
<evidence type="ECO:0000313" key="3">
    <source>
        <dbReference type="EMBL" id="EKF19017.1"/>
    </source>
</evidence>
<keyword evidence="2" id="KW-0472">Membrane</keyword>
<feature type="transmembrane region" description="Helical" evidence="2">
    <location>
        <begin position="73"/>
        <end position="92"/>
    </location>
</feature>
<dbReference type="Pfam" id="PF04186">
    <property type="entry name" value="FxsA"/>
    <property type="match status" value="1"/>
</dbReference>
<dbReference type="GO" id="GO:0016020">
    <property type="term" value="C:membrane"/>
    <property type="evidence" value="ECO:0007669"/>
    <property type="project" value="InterPro"/>
</dbReference>
<evidence type="ECO:0000256" key="1">
    <source>
        <dbReference type="SAM" id="MobiDB-lite"/>
    </source>
</evidence>
<feature type="region of interest" description="Disordered" evidence="1">
    <location>
        <begin position="124"/>
        <end position="168"/>
    </location>
</feature>